<reference evidence="2" key="1">
    <citation type="submission" date="2019-04" db="EMBL/GenBank/DDBJ databases">
        <title>Draft genome sequence of Pseudonocardiaceae bacterium SL3-2-4.</title>
        <authorList>
            <person name="Ningsih F."/>
            <person name="Yokota A."/>
            <person name="Sakai Y."/>
            <person name="Nanatani K."/>
            <person name="Yabe S."/>
            <person name="Oetari A."/>
            <person name="Sjamsuridzal W."/>
        </authorList>
    </citation>
    <scope>NUCLEOTIDE SEQUENCE [LARGE SCALE GENOMIC DNA]</scope>
    <source>
        <strain evidence="2">SL3-2-4</strain>
    </source>
</reference>
<protein>
    <submittedName>
        <fullName evidence="1">Uncharacterized protein</fullName>
    </submittedName>
</protein>
<name>A0A4D4JE97_9PSEU</name>
<evidence type="ECO:0000313" key="2">
    <source>
        <dbReference type="Proteomes" id="UP000298860"/>
    </source>
</evidence>
<gene>
    <name evidence="1" type="ORF">GTS_56070</name>
</gene>
<dbReference type="EMBL" id="BJFL01000072">
    <property type="protein sequence ID" value="GDY33974.1"/>
    <property type="molecule type" value="Genomic_DNA"/>
</dbReference>
<comment type="caution">
    <text evidence="1">The sequence shown here is derived from an EMBL/GenBank/DDBJ whole genome shotgun (WGS) entry which is preliminary data.</text>
</comment>
<dbReference type="AlphaFoldDB" id="A0A4D4JE97"/>
<accession>A0A4D4JE97</accession>
<organism evidence="1 2">
    <name type="scientific">Gandjariella thermophila</name>
    <dbReference type="NCBI Taxonomy" id="1931992"/>
    <lineage>
        <taxon>Bacteria</taxon>
        <taxon>Bacillati</taxon>
        <taxon>Actinomycetota</taxon>
        <taxon>Actinomycetes</taxon>
        <taxon>Pseudonocardiales</taxon>
        <taxon>Pseudonocardiaceae</taxon>
        <taxon>Gandjariella</taxon>
    </lineage>
</organism>
<sequence>MSHRQAQHQLLLYPAYRLIVVRDQDNDAGVGADAAIAEAQEGIAASTGYELYIHCAQDLLKVHATLEIWDDTPYPDSQVEQWGTPRTFRLECPSGEMSMGTPTGEAIGADLPAGPGIYTIDLTHRGRDEADRLRKRIMVRYDTIPLDQLPDELEPHAGIEQYRIRMWWHAPLPEEDDEDLDD</sequence>
<proteinExistence type="predicted"/>
<evidence type="ECO:0000313" key="1">
    <source>
        <dbReference type="EMBL" id="GDY33974.1"/>
    </source>
</evidence>
<keyword evidence="2" id="KW-1185">Reference proteome</keyword>
<dbReference type="Proteomes" id="UP000298860">
    <property type="component" value="Unassembled WGS sequence"/>
</dbReference>